<evidence type="ECO:0000313" key="2">
    <source>
        <dbReference type="Proteomes" id="UP000031271"/>
    </source>
</evidence>
<dbReference type="KEGG" id="pbm:CL52_16020"/>
<proteinExistence type="predicted"/>
<protein>
    <submittedName>
        <fullName evidence="1">Uncharacterized protein</fullName>
    </submittedName>
</protein>
<evidence type="ECO:0000313" key="1">
    <source>
        <dbReference type="EMBL" id="AJE17398.1"/>
    </source>
</evidence>
<accession>A0A8D3Y559</accession>
<gene>
    <name evidence="1" type="ORF">CL52_16020</name>
</gene>
<reference evidence="1 2" key="2">
    <citation type="journal article" name="Genome Announc.">
        <title>Complete Genome Sequence of Pseudomonas balearica DSM 6083T.</title>
        <authorList>
            <person name="Bennasar-Figueras A."/>
            <person name="Salva-Serra F."/>
            <person name="Jaen-Luchoro D."/>
            <person name="Segui C."/>
            <person name="Aliaga F."/>
            <person name="Busquets A."/>
            <person name="Gomila M."/>
            <person name="Moore E.R."/>
            <person name="Lalucat J."/>
        </authorList>
    </citation>
    <scope>NUCLEOTIDE SEQUENCE [LARGE SCALE GENOMIC DNA]</scope>
    <source>
        <strain evidence="2">DSM 6083</strain>
    </source>
</reference>
<name>A0A8D3Y559_9GAMM</name>
<dbReference type="Proteomes" id="UP000031271">
    <property type="component" value="Chromosome"/>
</dbReference>
<sequence>MTAFRAYGDHIEATRVRCPARLLEKEVLCRTDQLLSLSRVYAFDRAAPGGMSSIANFDEYYCIALKHDQIELAAAAQPVLCQQPQALATQMVAG</sequence>
<dbReference type="EMBL" id="CP007511">
    <property type="protein sequence ID" value="AJE17398.1"/>
    <property type="molecule type" value="Genomic_DNA"/>
</dbReference>
<reference evidence="2" key="1">
    <citation type="submission" date="2014-03" db="EMBL/GenBank/DDBJ databases">
        <title>Complete genome of Pseudomonas balearica DSM 6083T, a sewage water isolate from an enrichment with 2-methylnaphthalene.</title>
        <authorList>
            <person name="Salva-Serra F."/>
            <person name="Jaen-Luchoro D."/>
            <person name="Busquets A."/>
            <person name="Pena A."/>
            <person name="Gomila M."/>
            <person name="Bosch R."/>
            <person name="Nogales B."/>
            <person name="Garcia-Valdes E."/>
            <person name="Lalucat J."/>
            <person name="Bennasar A."/>
        </authorList>
    </citation>
    <scope>NUCLEOTIDE SEQUENCE [LARGE SCALE GENOMIC DNA]</scope>
    <source>
        <strain evidence="2">DSM 6083</strain>
    </source>
</reference>
<organism evidence="1 2">
    <name type="scientific">Stutzerimonas balearica DSM 6083</name>
    <dbReference type="NCBI Taxonomy" id="1123016"/>
    <lineage>
        <taxon>Bacteria</taxon>
        <taxon>Pseudomonadati</taxon>
        <taxon>Pseudomonadota</taxon>
        <taxon>Gammaproteobacteria</taxon>
        <taxon>Pseudomonadales</taxon>
        <taxon>Pseudomonadaceae</taxon>
        <taxon>Stutzerimonas</taxon>
    </lineage>
</organism>
<dbReference type="AlphaFoldDB" id="A0A8D3Y559"/>